<protein>
    <submittedName>
        <fullName evidence="10">Histidinol dehydrogenase</fullName>
    </submittedName>
</protein>
<feature type="binding site" evidence="8">
    <location>
        <position position="263"/>
    </location>
    <ligand>
        <name>Zn(2+)</name>
        <dbReference type="ChEBI" id="CHEBI:29105"/>
    </ligand>
</feature>
<feature type="non-terminal residue" evidence="10">
    <location>
        <position position="430"/>
    </location>
</feature>
<keyword evidence="6" id="KW-0520">NAD</keyword>
<comment type="cofactor">
    <cofactor evidence="8">
        <name>Zn(2+)</name>
        <dbReference type="ChEBI" id="CHEBI:29105"/>
    </cofactor>
    <text evidence="8">Binds 1 zinc ion per subunit.</text>
</comment>
<evidence type="ECO:0000256" key="3">
    <source>
        <dbReference type="ARBA" id="ARBA00022833"/>
    </source>
</evidence>
<feature type="binding site" evidence="8">
    <location>
        <position position="421"/>
    </location>
    <ligand>
        <name>Zn(2+)</name>
        <dbReference type="ChEBI" id="CHEBI:29105"/>
    </ligand>
</feature>
<comment type="similarity">
    <text evidence="1 9">Belongs to the histidinol dehydrogenase family.</text>
</comment>
<dbReference type="HAMAP" id="MF_01024">
    <property type="entry name" value="HisD"/>
    <property type="match status" value="1"/>
</dbReference>
<evidence type="ECO:0000313" key="10">
    <source>
        <dbReference type="EMBL" id="QID55868.1"/>
    </source>
</evidence>
<dbReference type="PROSITE" id="PS00611">
    <property type="entry name" value="HISOL_DEHYDROGENASE"/>
    <property type="match status" value="1"/>
</dbReference>
<keyword evidence="2 8" id="KW-0479">Metal-binding</keyword>
<feature type="binding site" evidence="6">
    <location>
        <position position="128"/>
    </location>
    <ligand>
        <name>NAD(+)</name>
        <dbReference type="ChEBI" id="CHEBI:57540"/>
    </ligand>
</feature>
<dbReference type="AlphaFoldDB" id="A0A6G6BV56"/>
<feature type="binding site" evidence="6">
    <location>
        <position position="190"/>
    </location>
    <ligand>
        <name>NAD(+)</name>
        <dbReference type="ChEBI" id="CHEBI:57540"/>
    </ligand>
</feature>
<dbReference type="GO" id="GO:0000105">
    <property type="term" value="P:L-histidine biosynthetic process"/>
    <property type="evidence" value="ECO:0007669"/>
    <property type="project" value="InterPro"/>
</dbReference>
<feature type="binding site" evidence="7">
    <location>
        <position position="362"/>
    </location>
    <ligand>
        <name>substrate</name>
    </ligand>
</feature>
<feature type="active site" description="Proton acceptor" evidence="5">
    <location>
        <position position="329"/>
    </location>
</feature>
<dbReference type="Gene3D" id="3.40.50.1980">
    <property type="entry name" value="Nitrogenase molybdenum iron protein domain"/>
    <property type="match status" value="2"/>
</dbReference>
<reference evidence="10" key="1">
    <citation type="journal article" date="2020" name="Biol. Lett.">
        <title>Evolutionary rates are correlated between cockroach symbionts and mitochondrial genomes.</title>
        <authorList>
            <person name="Arab D.A."/>
            <person name="Bourguignon T."/>
            <person name="Wang Z."/>
            <person name="Ho S.Y.W."/>
            <person name="Lo N."/>
        </authorList>
    </citation>
    <scope>NUCLEOTIDE SEQUENCE</scope>
    <source>
        <strain evidence="10">DHOG2911</strain>
    </source>
</reference>
<dbReference type="SUPFAM" id="SSF53720">
    <property type="entry name" value="ALDH-like"/>
    <property type="match status" value="1"/>
</dbReference>
<dbReference type="FunFam" id="3.40.50.1980:FF:000001">
    <property type="entry name" value="Histidinol dehydrogenase"/>
    <property type="match status" value="1"/>
</dbReference>
<evidence type="ECO:0000256" key="8">
    <source>
        <dbReference type="PIRSR" id="PIRSR000099-4"/>
    </source>
</evidence>
<dbReference type="GO" id="GO:0005829">
    <property type="term" value="C:cytosol"/>
    <property type="evidence" value="ECO:0007669"/>
    <property type="project" value="TreeGrafter"/>
</dbReference>
<feature type="binding site" evidence="7">
    <location>
        <position position="416"/>
    </location>
    <ligand>
        <name>substrate</name>
    </ligand>
</feature>
<dbReference type="CDD" id="cd06572">
    <property type="entry name" value="Histidinol_dh"/>
    <property type="match status" value="1"/>
</dbReference>
<evidence type="ECO:0000256" key="6">
    <source>
        <dbReference type="PIRSR" id="PIRSR000099-2"/>
    </source>
</evidence>
<feature type="binding site" evidence="7">
    <location>
        <position position="329"/>
    </location>
    <ligand>
        <name>substrate</name>
    </ligand>
</feature>
<organism evidence="10">
    <name type="scientific">Blattabacterium sp.</name>
    <name type="common">Allacta sp.</name>
    <dbReference type="NCBI Taxonomy" id="2712786"/>
    <lineage>
        <taxon>Bacteria</taxon>
        <taxon>Pseudomonadati</taxon>
        <taxon>Bacteroidota</taxon>
        <taxon>Flavobacteriia</taxon>
        <taxon>Flavobacteriales</taxon>
        <taxon>Blattabacteriaceae</taxon>
        <taxon>Blattabacterium</taxon>
    </lineage>
</organism>
<dbReference type="EMBL" id="MN041888">
    <property type="protein sequence ID" value="QID55868.1"/>
    <property type="molecule type" value="Genomic_DNA"/>
</dbReference>
<evidence type="ECO:0000256" key="2">
    <source>
        <dbReference type="ARBA" id="ARBA00022723"/>
    </source>
</evidence>
<dbReference type="PANTHER" id="PTHR21256">
    <property type="entry name" value="HISTIDINOL DEHYDROGENASE HDH"/>
    <property type="match status" value="1"/>
</dbReference>
<dbReference type="GO" id="GO:0051287">
    <property type="term" value="F:NAD binding"/>
    <property type="evidence" value="ECO:0007669"/>
    <property type="project" value="InterPro"/>
</dbReference>
<evidence type="ECO:0000256" key="7">
    <source>
        <dbReference type="PIRSR" id="PIRSR000099-3"/>
    </source>
</evidence>
<dbReference type="PANTHER" id="PTHR21256:SF2">
    <property type="entry name" value="HISTIDINE BIOSYNTHESIS TRIFUNCTIONAL PROTEIN"/>
    <property type="match status" value="1"/>
</dbReference>
<dbReference type="PRINTS" id="PR00083">
    <property type="entry name" value="HOLDHDRGNASE"/>
</dbReference>
<accession>A0A6G6BV56</accession>
<feature type="binding site" evidence="8">
    <location>
        <position position="362"/>
    </location>
    <ligand>
        <name>Zn(2+)</name>
        <dbReference type="ChEBI" id="CHEBI:29105"/>
    </ligand>
</feature>
<dbReference type="NCBIfam" id="TIGR00069">
    <property type="entry name" value="hisD"/>
    <property type="match status" value="1"/>
</dbReference>
<dbReference type="InterPro" id="IPR001692">
    <property type="entry name" value="Histidinol_DH_CS"/>
</dbReference>
<dbReference type="Pfam" id="PF00815">
    <property type="entry name" value="Histidinol_dh"/>
    <property type="match status" value="1"/>
</dbReference>
<evidence type="ECO:0000256" key="4">
    <source>
        <dbReference type="ARBA" id="ARBA00023002"/>
    </source>
</evidence>
<dbReference type="Gene3D" id="1.20.5.1300">
    <property type="match status" value="1"/>
</dbReference>
<keyword evidence="4" id="KW-0560">Oxidoreductase</keyword>
<sequence>MIETYFQPKFNNALKFILNNRHSEKNSKLTTLVTSIIKNVKIYGDYALKNYTKKYDKVDINVFRVSYKEINESDKKISKELKDSIKKSYENIFYFHKHQINNYLKKITPVEGVYCWTKNVPIEKIGLYIPGGTSPLISTVLMLGIPAKLAGCKNIILCTPPDKTGNIHNSILYAAKYIGIDKIYKLGGAQAIAAMAYGTNSVPSVYKIFGPGNSYVNKAKKIVSQKQYLSIDVPAGPSEVVIIADNTANPYYIASDILSQLEHDIESYAIVITTNKDSWINKIIKFLKQQINLENRKDIIKKSIKNSKIITFSSLKECIDLSNEIAPEHLIINCNNCYELSKKIFNAGSVFLGNYSPVSAGDYATGTNHVLPTSGASKAYSGISVDSFIKKITFQKLSKKGLKNLSNCINVLSSEEGLLAHKKSIDIRLN</sequence>
<keyword evidence="3 8" id="KW-0862">Zinc</keyword>
<evidence type="ECO:0000256" key="1">
    <source>
        <dbReference type="ARBA" id="ARBA00010178"/>
    </source>
</evidence>
<proteinExistence type="inferred from homology"/>
<feature type="binding site" evidence="7">
    <location>
        <position position="263"/>
    </location>
    <ligand>
        <name>substrate</name>
    </ligand>
</feature>
<dbReference type="GO" id="GO:0004399">
    <property type="term" value="F:histidinol dehydrogenase activity"/>
    <property type="evidence" value="ECO:0007669"/>
    <property type="project" value="InterPro"/>
</dbReference>
<feature type="binding site" evidence="7">
    <location>
        <position position="421"/>
    </location>
    <ligand>
        <name>substrate</name>
    </ligand>
</feature>
<feature type="binding site" evidence="6">
    <location>
        <position position="213"/>
    </location>
    <ligand>
        <name>NAD(+)</name>
        <dbReference type="ChEBI" id="CHEBI:57540"/>
    </ligand>
</feature>
<name>A0A6G6BV56_9FLAO</name>
<dbReference type="InterPro" id="IPR012131">
    <property type="entry name" value="Hstdl_DH"/>
</dbReference>
<feature type="binding site" evidence="7">
    <location>
        <position position="238"/>
    </location>
    <ligand>
        <name>substrate</name>
    </ligand>
</feature>
<dbReference type="InterPro" id="IPR022695">
    <property type="entry name" value="Histidinol_DH_monofunct"/>
</dbReference>
<feature type="binding site" evidence="8">
    <location>
        <position position="260"/>
    </location>
    <ligand>
        <name>Zn(2+)</name>
        <dbReference type="ChEBI" id="CHEBI:29105"/>
    </ligand>
</feature>
<evidence type="ECO:0000256" key="5">
    <source>
        <dbReference type="PIRSR" id="PIRSR000099-1"/>
    </source>
</evidence>
<dbReference type="PIRSF" id="PIRSF000099">
    <property type="entry name" value="Histidinol_dh"/>
    <property type="match status" value="1"/>
</dbReference>
<feature type="binding site" evidence="7">
    <location>
        <position position="260"/>
    </location>
    <ligand>
        <name>substrate</name>
    </ligand>
</feature>
<feature type="active site" description="Proton acceptor" evidence="5">
    <location>
        <position position="328"/>
    </location>
</feature>
<evidence type="ECO:0000256" key="9">
    <source>
        <dbReference type="RuleBase" id="RU004175"/>
    </source>
</evidence>
<dbReference type="InterPro" id="IPR016161">
    <property type="entry name" value="Ald_DH/histidinol_DH"/>
</dbReference>
<dbReference type="GO" id="GO:0046872">
    <property type="term" value="F:metal ion binding"/>
    <property type="evidence" value="ECO:0007669"/>
    <property type="project" value="UniProtKB-KW"/>
</dbReference>